<keyword evidence="6 15" id="KW-0479">Metal-binding</keyword>
<accession>A0AA88KPJ7</accession>
<keyword evidence="10 15" id="KW-0460">Magnesium</keyword>
<feature type="compositionally biased region" description="Polar residues" evidence="16">
    <location>
        <begin position="655"/>
        <end position="668"/>
    </location>
</feature>
<sequence>MPANRRTGQSSSTTRASPPQSIGRTLNPEILQCLENELKLLKNTASKYQYTLQKAISSLEQYPKKIYSGAEAQTLKGVGPKTARTIDKYLKDNNINLGDPPPTNSTTSSQELITNENNSQICSSNDNTTASKKKSTRKYVPKFKTAAWAIMIAMYRYSKEKNCESATKKIIIPICETLTETPMEKSSNSSHYTGWNSISTLVKKDLVKSHKRGKYSLTQKGRALARRLHRAEKEFADRDFSWQETEEELSSSSENDESEEDEETTLSRRQTDTTTREASKDGKELSKKRKKALSKRSENSTTSSFLETQSAPPQLGNSSSSYQYSSQEYEFDPDLDSDLLPTNSQQEYSSQPLLNTSFPTSKHSKNYNRTTLRQESLSESQPASTTTTALSECPIFCIDSDDEDESASDSDSIEMFYDYENCPVKLSFLDDRNKEVSTIDKCKLSMSAGCPVLMIQCKYPKEYKVTCKKLWQVIFDYEPQSKECDDFIVVQGKVNERRLKNVKESRDLLKNLVFDSRLLPTFVPQQQQKTSTSKGKTINEHTTTQSWSQISSSDEEQCVSTTSSCQFSIPDFNGLDHVSNSEYAQSNHLETVPPFSSMTEQRKNPARKRKEILFDDEDDHHDEDDFESLHVDTNQFERRKVNSMHCTEREITCSRPDSNATTSNSSRTIMPPPSFIPSRNLPLSSSASGGASTLRPLSSETSSSDKSINFTDYLNSDSDRSSSSERVNSNSERREKYKIKLIIDQRERTGRGSDRKQFCEKLCRAGIDAEVSQLGLGDMIWVAQKMDQSGAGLTSISTAQVLDVIVERKDINDLASSIKDGRYREQKFRLNQCGCSNVFYLIERDFKDQDQISHTSLETAMCKMISEGIGVKHTPSLEASIAFLQHLNAVLCELIDENGIEPYKLMVTNPLDDGPQLFNPTLAQYNQMFSKKNFEVKKKEIFARQLQAVDRCSAQVAESITNAFPTHEALSAAFKKHGETALENVPLMSAVDQISTKRVGKSLSKRLYLEFTQ</sequence>
<dbReference type="GO" id="GO:0031573">
    <property type="term" value="P:mitotic intra-S DNA damage checkpoint signaling"/>
    <property type="evidence" value="ECO:0007669"/>
    <property type="project" value="TreeGrafter"/>
</dbReference>
<evidence type="ECO:0000256" key="15">
    <source>
        <dbReference type="RuleBase" id="RU369042"/>
    </source>
</evidence>
<evidence type="ECO:0000256" key="12">
    <source>
        <dbReference type="ARBA" id="ARBA00023204"/>
    </source>
</evidence>
<dbReference type="Gene3D" id="1.10.10.10">
    <property type="entry name" value="Winged helix-like DNA-binding domain superfamily/Winged helix DNA-binding domain"/>
    <property type="match status" value="1"/>
</dbReference>
<reference evidence="18 19" key="1">
    <citation type="journal article" date="2018" name="BMC Genomics">
        <title>The genome of Naegleria lovaniensis, the basis for a comparative approach to unravel pathogenicity factors of the human pathogenic amoeba N. fowleri.</title>
        <authorList>
            <person name="Liechti N."/>
            <person name="Schurch N."/>
            <person name="Bruggmann R."/>
            <person name="Wittwer M."/>
        </authorList>
    </citation>
    <scope>NUCLEOTIDE SEQUENCE [LARGE SCALE GENOMIC DNA]</scope>
    <source>
        <strain evidence="18 19">ATCC 30569</strain>
    </source>
</reference>
<feature type="compositionally biased region" description="Polar residues" evidence="16">
    <location>
        <begin position="695"/>
        <end position="714"/>
    </location>
</feature>
<dbReference type="Pfam" id="PF02732">
    <property type="entry name" value="ERCC4"/>
    <property type="match status" value="1"/>
</dbReference>
<organism evidence="18 19">
    <name type="scientific">Naegleria lovaniensis</name>
    <name type="common">Amoeba</name>
    <dbReference type="NCBI Taxonomy" id="51637"/>
    <lineage>
        <taxon>Eukaryota</taxon>
        <taxon>Discoba</taxon>
        <taxon>Heterolobosea</taxon>
        <taxon>Tetramitia</taxon>
        <taxon>Eutetramitia</taxon>
        <taxon>Vahlkampfiidae</taxon>
        <taxon>Naegleria</taxon>
    </lineage>
</organism>
<dbReference type="GO" id="GO:0008821">
    <property type="term" value="F:crossover junction DNA endonuclease activity"/>
    <property type="evidence" value="ECO:0007669"/>
    <property type="project" value="UniProtKB-UniRule"/>
</dbReference>
<dbReference type="InterPro" id="IPR011335">
    <property type="entry name" value="Restrct_endonuc-II-like"/>
</dbReference>
<comment type="subcellular location">
    <subcellularLocation>
        <location evidence="2 15">Nucleus</location>
    </subcellularLocation>
</comment>
<dbReference type="Gene3D" id="1.10.150.670">
    <property type="entry name" value="Crossover junction endonuclease EME1, DNA-binding domain"/>
    <property type="match status" value="1"/>
</dbReference>
<dbReference type="EMBL" id="PYSW02000007">
    <property type="protein sequence ID" value="KAG2389513.1"/>
    <property type="molecule type" value="Genomic_DNA"/>
</dbReference>
<keyword evidence="19" id="KW-1185">Reference proteome</keyword>
<evidence type="ECO:0000256" key="5">
    <source>
        <dbReference type="ARBA" id="ARBA00022722"/>
    </source>
</evidence>
<dbReference type="SUPFAM" id="SSF52980">
    <property type="entry name" value="Restriction endonuclease-like"/>
    <property type="match status" value="1"/>
</dbReference>
<evidence type="ECO:0000256" key="13">
    <source>
        <dbReference type="ARBA" id="ARBA00023242"/>
    </source>
</evidence>
<comment type="function">
    <text evidence="15">Interacts with EME1 to form a DNA structure-specific endonuclease with substrate preference for branched DNA structures with a 5'-end at the branch nick. Typical substrates include 3'-flap structures, D-loops, replication forks and nicked Holliday junctions. May be required in mitosis for the processing of stalled or collapsed replication fork intermediates. May be required in meiosis for the repair of meiosis-specific double strand breaks subsequent to single-end invasion (SEI).</text>
</comment>
<dbReference type="Pfam" id="PF14716">
    <property type="entry name" value="HHH_8"/>
    <property type="match status" value="1"/>
</dbReference>
<evidence type="ECO:0000256" key="14">
    <source>
        <dbReference type="ARBA" id="ARBA00023254"/>
    </source>
</evidence>
<dbReference type="FunFam" id="3.40.50.10130:FF:000005">
    <property type="entry name" value="crossover junction endonuclease MUS81 isoform X1"/>
    <property type="match status" value="1"/>
</dbReference>
<proteinExistence type="inferred from homology"/>
<dbReference type="InterPro" id="IPR010996">
    <property type="entry name" value="HHH_MUS81"/>
</dbReference>
<feature type="region of interest" description="Disordered" evidence="16">
    <location>
        <begin position="647"/>
        <end position="732"/>
    </location>
</feature>
<keyword evidence="7 15" id="KW-0255">Endonuclease</keyword>
<keyword evidence="12 15" id="KW-0234">DNA repair</keyword>
<evidence type="ECO:0000313" key="19">
    <source>
        <dbReference type="Proteomes" id="UP000816034"/>
    </source>
</evidence>
<evidence type="ECO:0000256" key="2">
    <source>
        <dbReference type="ARBA" id="ARBA00004123"/>
    </source>
</evidence>
<dbReference type="PANTHER" id="PTHR13451:SF0">
    <property type="entry name" value="CROSSOVER JUNCTION ENDONUCLEASE MUS81"/>
    <property type="match status" value="1"/>
</dbReference>
<dbReference type="Gene3D" id="3.40.50.10130">
    <property type="match status" value="1"/>
</dbReference>
<evidence type="ECO:0000256" key="9">
    <source>
        <dbReference type="ARBA" id="ARBA00022801"/>
    </source>
</evidence>
<dbReference type="InterPro" id="IPR042530">
    <property type="entry name" value="EME1/EME2_C"/>
</dbReference>
<keyword evidence="14" id="KW-0469">Meiosis</keyword>
<dbReference type="GO" id="GO:0000712">
    <property type="term" value="P:resolution of meiotic recombination intermediates"/>
    <property type="evidence" value="ECO:0007669"/>
    <property type="project" value="TreeGrafter"/>
</dbReference>
<dbReference type="AlphaFoldDB" id="A0AA88KPJ7"/>
<dbReference type="PANTHER" id="PTHR13451">
    <property type="entry name" value="CLASS II CROSSOVER JUNCTION ENDONUCLEASE MUS81"/>
    <property type="match status" value="1"/>
</dbReference>
<feature type="compositionally biased region" description="Polar residues" evidence="16">
    <location>
        <begin position="299"/>
        <end position="317"/>
    </location>
</feature>
<evidence type="ECO:0000256" key="16">
    <source>
        <dbReference type="SAM" id="MobiDB-lite"/>
    </source>
</evidence>
<keyword evidence="13 15" id="KW-0539">Nucleus</keyword>
<comment type="similarity">
    <text evidence="3 15">Belongs to the XPF family.</text>
</comment>
<dbReference type="Proteomes" id="UP000816034">
    <property type="component" value="Unassembled WGS sequence"/>
</dbReference>
<evidence type="ECO:0000313" key="18">
    <source>
        <dbReference type="EMBL" id="KAG2389513.1"/>
    </source>
</evidence>
<keyword evidence="5 15" id="KW-0540">Nuclease</keyword>
<dbReference type="Gene3D" id="1.10.150.110">
    <property type="entry name" value="DNA polymerase beta, N-terminal domain-like"/>
    <property type="match status" value="1"/>
</dbReference>
<feature type="region of interest" description="Disordered" evidence="16">
    <location>
        <begin position="525"/>
        <end position="550"/>
    </location>
</feature>
<dbReference type="InterPro" id="IPR036388">
    <property type="entry name" value="WH-like_DNA-bd_sf"/>
</dbReference>
<feature type="region of interest" description="Disordered" evidence="16">
    <location>
        <begin position="239"/>
        <end position="386"/>
    </location>
</feature>
<dbReference type="CDD" id="cd20074">
    <property type="entry name" value="XPF_nuclease_Mus81"/>
    <property type="match status" value="1"/>
</dbReference>
<dbReference type="GeneID" id="68106526"/>
<dbReference type="InterPro" id="IPR027421">
    <property type="entry name" value="DNA_pol_lamdba_lyase_dom_sf"/>
</dbReference>
<keyword evidence="9 15" id="KW-0378">Hydrolase</keyword>
<protein>
    <recommendedName>
        <fullName evidence="4 15">Crossover junction endonuclease MUS81</fullName>
        <ecNumber evidence="15">3.1.22.-</ecNumber>
    </recommendedName>
</protein>
<feature type="region of interest" description="Disordered" evidence="16">
    <location>
        <begin position="1"/>
        <end position="24"/>
    </location>
</feature>
<evidence type="ECO:0000259" key="17">
    <source>
        <dbReference type="SMART" id="SM00891"/>
    </source>
</evidence>
<dbReference type="GO" id="GO:0006308">
    <property type="term" value="P:DNA catabolic process"/>
    <property type="evidence" value="ECO:0007669"/>
    <property type="project" value="UniProtKB-UniRule"/>
</dbReference>
<dbReference type="RefSeq" id="XP_044553505.1">
    <property type="nucleotide sequence ID" value="XM_044690020.1"/>
</dbReference>
<evidence type="ECO:0000256" key="8">
    <source>
        <dbReference type="ARBA" id="ARBA00022763"/>
    </source>
</evidence>
<dbReference type="GO" id="GO:0000727">
    <property type="term" value="P:double-strand break repair via break-induced replication"/>
    <property type="evidence" value="ECO:0007669"/>
    <property type="project" value="UniProtKB-UniRule"/>
</dbReference>
<dbReference type="CDD" id="cd21036">
    <property type="entry name" value="WH_MUS81"/>
    <property type="match status" value="1"/>
</dbReference>
<feature type="domain" description="ERCC4" evidence="17">
    <location>
        <begin position="740"/>
        <end position="846"/>
    </location>
</feature>
<evidence type="ECO:0000256" key="10">
    <source>
        <dbReference type="ARBA" id="ARBA00022842"/>
    </source>
</evidence>
<evidence type="ECO:0000256" key="11">
    <source>
        <dbReference type="ARBA" id="ARBA00023172"/>
    </source>
</evidence>
<dbReference type="GO" id="GO:0005634">
    <property type="term" value="C:nucleus"/>
    <property type="evidence" value="ECO:0007669"/>
    <property type="project" value="UniProtKB-SubCell"/>
</dbReference>
<evidence type="ECO:0000256" key="4">
    <source>
        <dbReference type="ARBA" id="ARBA00017114"/>
    </source>
</evidence>
<evidence type="ECO:0000256" key="1">
    <source>
        <dbReference type="ARBA" id="ARBA00001946"/>
    </source>
</evidence>
<comment type="caution">
    <text evidence="18">The sequence shown here is derived from an EMBL/GenBank/DDBJ whole genome shotgun (WGS) entry which is preliminary data.</text>
</comment>
<evidence type="ECO:0000256" key="6">
    <source>
        <dbReference type="ARBA" id="ARBA00022723"/>
    </source>
</evidence>
<evidence type="ECO:0000256" key="3">
    <source>
        <dbReference type="ARBA" id="ARBA00010015"/>
    </source>
</evidence>
<gene>
    <name evidence="18" type="ORF">C9374_014073</name>
</gene>
<dbReference type="GO" id="GO:0046872">
    <property type="term" value="F:metal ion binding"/>
    <property type="evidence" value="ECO:0007669"/>
    <property type="project" value="UniProtKB-UniRule"/>
</dbReference>
<feature type="compositionally biased region" description="Low complexity" evidence="16">
    <location>
        <begin position="525"/>
        <end position="534"/>
    </location>
</feature>
<feature type="compositionally biased region" description="Polar residues" evidence="16">
    <location>
        <begin position="115"/>
        <end position="130"/>
    </location>
</feature>
<dbReference type="SMART" id="SM00891">
    <property type="entry name" value="ERCC4"/>
    <property type="match status" value="1"/>
</dbReference>
<feature type="compositionally biased region" description="Acidic residues" evidence="16">
    <location>
        <begin position="244"/>
        <end position="264"/>
    </location>
</feature>
<dbReference type="InterPro" id="IPR047416">
    <property type="entry name" value="XPF_nuclease_Mus81"/>
</dbReference>
<feature type="compositionally biased region" description="Low complexity" evidence="16">
    <location>
        <begin position="318"/>
        <end position="328"/>
    </location>
</feature>
<dbReference type="GO" id="GO:0048476">
    <property type="term" value="C:Holliday junction resolvase complex"/>
    <property type="evidence" value="ECO:0007669"/>
    <property type="project" value="UniProtKB-UniRule"/>
</dbReference>
<feature type="region of interest" description="Disordered" evidence="16">
    <location>
        <begin position="115"/>
        <end position="136"/>
    </location>
</feature>
<dbReference type="InterPro" id="IPR033309">
    <property type="entry name" value="Mus81"/>
</dbReference>
<dbReference type="InterPro" id="IPR006166">
    <property type="entry name" value="ERCC4_domain"/>
</dbReference>
<dbReference type="SUPFAM" id="SSF47802">
    <property type="entry name" value="DNA polymerase beta, N-terminal domain-like"/>
    <property type="match status" value="1"/>
</dbReference>
<feature type="compositionally biased region" description="Basic and acidic residues" evidence="16">
    <location>
        <begin position="265"/>
        <end position="285"/>
    </location>
</feature>
<dbReference type="EC" id="3.1.22.-" evidence="15"/>
<name>A0AA88KPJ7_NAELO</name>
<keyword evidence="11 15" id="KW-0233">DNA recombination</keyword>
<dbReference type="GO" id="GO:0048257">
    <property type="term" value="F:3'-flap endonuclease activity"/>
    <property type="evidence" value="ECO:0007669"/>
    <property type="project" value="TreeGrafter"/>
</dbReference>
<dbReference type="GO" id="GO:0003677">
    <property type="term" value="F:DNA binding"/>
    <property type="evidence" value="ECO:0007669"/>
    <property type="project" value="UniProtKB-UniRule"/>
</dbReference>
<dbReference type="Pfam" id="PF21292">
    <property type="entry name" value="EME1-MUS81_C"/>
    <property type="match status" value="1"/>
</dbReference>
<comment type="subunit">
    <text evidence="15">Interacts with EME1.</text>
</comment>
<dbReference type="InterPro" id="IPR047417">
    <property type="entry name" value="WHD_MUS81"/>
</dbReference>
<evidence type="ECO:0000256" key="7">
    <source>
        <dbReference type="ARBA" id="ARBA00022759"/>
    </source>
</evidence>
<feature type="compositionally biased region" description="Polar residues" evidence="16">
    <location>
        <begin position="340"/>
        <end position="386"/>
    </location>
</feature>
<dbReference type="Pfam" id="PF21136">
    <property type="entry name" value="WHD_MUS81"/>
    <property type="match status" value="1"/>
</dbReference>
<comment type="cofactor">
    <cofactor evidence="1 15">
        <name>Mg(2+)</name>
        <dbReference type="ChEBI" id="CHEBI:18420"/>
    </cofactor>
</comment>
<keyword evidence="8 15" id="KW-0227">DNA damage</keyword>